<gene>
    <name evidence="2" type="ORF">B0J12DRAFT_587393</name>
</gene>
<organism evidence="2 3">
    <name type="scientific">Macrophomina phaseolina</name>
    <dbReference type="NCBI Taxonomy" id="35725"/>
    <lineage>
        <taxon>Eukaryota</taxon>
        <taxon>Fungi</taxon>
        <taxon>Dikarya</taxon>
        <taxon>Ascomycota</taxon>
        <taxon>Pezizomycotina</taxon>
        <taxon>Dothideomycetes</taxon>
        <taxon>Dothideomycetes incertae sedis</taxon>
        <taxon>Botryosphaeriales</taxon>
        <taxon>Botryosphaeriaceae</taxon>
        <taxon>Macrophomina</taxon>
    </lineage>
</organism>
<feature type="non-terminal residue" evidence="2">
    <location>
        <position position="1"/>
    </location>
</feature>
<evidence type="ECO:0000313" key="3">
    <source>
        <dbReference type="Proteomes" id="UP000774617"/>
    </source>
</evidence>
<evidence type="ECO:0000259" key="1">
    <source>
        <dbReference type="Pfam" id="PF00733"/>
    </source>
</evidence>
<dbReference type="Gene3D" id="3.40.50.620">
    <property type="entry name" value="HUPs"/>
    <property type="match status" value="1"/>
</dbReference>
<proteinExistence type="predicted"/>
<keyword evidence="3" id="KW-1185">Reference proteome</keyword>
<dbReference type="InterPro" id="IPR014729">
    <property type="entry name" value="Rossmann-like_a/b/a_fold"/>
</dbReference>
<comment type="caution">
    <text evidence="2">The sequence shown here is derived from an EMBL/GenBank/DDBJ whole genome shotgun (WGS) entry which is preliminary data.</text>
</comment>
<name>A0ABQ8FPQ3_9PEZI</name>
<sequence length="58" mass="6650">KTILPGILLTNLGDRTEMAYSLGARAPFLDYYLTEYVNGLPQNLKIKWNNNTKTFTKK</sequence>
<accession>A0ABQ8FPQ3</accession>
<dbReference type="InterPro" id="IPR001962">
    <property type="entry name" value="Asn_synthase"/>
</dbReference>
<dbReference type="EMBL" id="JAGTJR010000119">
    <property type="protein sequence ID" value="KAH7009047.1"/>
    <property type="molecule type" value="Genomic_DNA"/>
</dbReference>
<dbReference type="Proteomes" id="UP000774617">
    <property type="component" value="Unassembled WGS sequence"/>
</dbReference>
<protein>
    <recommendedName>
        <fullName evidence="1">Asparagine synthetase domain-containing protein</fullName>
    </recommendedName>
</protein>
<dbReference type="SUPFAM" id="SSF52402">
    <property type="entry name" value="Adenine nucleotide alpha hydrolases-like"/>
    <property type="match status" value="1"/>
</dbReference>
<reference evidence="2 3" key="1">
    <citation type="journal article" date="2021" name="Nat. Commun.">
        <title>Genetic determinants of endophytism in the Arabidopsis root mycobiome.</title>
        <authorList>
            <person name="Mesny F."/>
            <person name="Miyauchi S."/>
            <person name="Thiergart T."/>
            <person name="Pickel B."/>
            <person name="Atanasova L."/>
            <person name="Karlsson M."/>
            <person name="Huettel B."/>
            <person name="Barry K.W."/>
            <person name="Haridas S."/>
            <person name="Chen C."/>
            <person name="Bauer D."/>
            <person name="Andreopoulos W."/>
            <person name="Pangilinan J."/>
            <person name="LaButti K."/>
            <person name="Riley R."/>
            <person name="Lipzen A."/>
            <person name="Clum A."/>
            <person name="Drula E."/>
            <person name="Henrissat B."/>
            <person name="Kohler A."/>
            <person name="Grigoriev I.V."/>
            <person name="Martin F.M."/>
            <person name="Hacquard S."/>
        </authorList>
    </citation>
    <scope>NUCLEOTIDE SEQUENCE [LARGE SCALE GENOMIC DNA]</scope>
    <source>
        <strain evidence="2 3">MPI-SDFR-AT-0080</strain>
    </source>
</reference>
<evidence type="ECO:0000313" key="2">
    <source>
        <dbReference type="EMBL" id="KAH7009047.1"/>
    </source>
</evidence>
<dbReference type="Pfam" id="PF00733">
    <property type="entry name" value="Asn_synthase"/>
    <property type="match status" value="1"/>
</dbReference>
<feature type="domain" description="Asparagine synthetase" evidence="1">
    <location>
        <begin position="1"/>
        <end position="54"/>
    </location>
</feature>